<protein>
    <recommendedName>
        <fullName evidence="4">Secreted protein</fullName>
    </recommendedName>
</protein>
<feature type="signal peptide" evidence="1">
    <location>
        <begin position="1"/>
        <end position="24"/>
    </location>
</feature>
<dbReference type="Proteomes" id="UP000218505">
    <property type="component" value="Chromosome"/>
</dbReference>
<evidence type="ECO:0000256" key="1">
    <source>
        <dbReference type="SAM" id="SignalP"/>
    </source>
</evidence>
<keyword evidence="1" id="KW-0732">Signal</keyword>
<sequence length="144" mass="15448">MRKSAAALLSALCLLAGFAGTASATPASARSYFYSVPSLPWGKVVDRCIGGAECGGTENRLYFTLDRPAYLSQLEVRANDDVAQRHNAVLRVYVDGEPAGQQDVKQAGSTLTYPLYRFGGQVVLESVSTNGGTDETQVGWVRLR</sequence>
<dbReference type="KEGG" id="apre:CNX65_22520"/>
<gene>
    <name evidence="2" type="ORF">CNX65_22520</name>
</gene>
<feature type="chain" id="PRO_5012086933" description="Secreted protein" evidence="1">
    <location>
        <begin position="25"/>
        <end position="144"/>
    </location>
</feature>
<name>A0A290Z9N5_9PSEU</name>
<dbReference type="AlphaFoldDB" id="A0A290Z9N5"/>
<accession>A0A290Z9N5</accession>
<evidence type="ECO:0008006" key="4">
    <source>
        <dbReference type="Google" id="ProtNLM"/>
    </source>
</evidence>
<keyword evidence="3" id="KW-1185">Reference proteome</keyword>
<evidence type="ECO:0000313" key="2">
    <source>
        <dbReference type="EMBL" id="ATE55718.1"/>
    </source>
</evidence>
<organism evidence="2 3">
    <name type="scientific">Actinosynnema pretiosum</name>
    <dbReference type="NCBI Taxonomy" id="42197"/>
    <lineage>
        <taxon>Bacteria</taxon>
        <taxon>Bacillati</taxon>
        <taxon>Actinomycetota</taxon>
        <taxon>Actinomycetes</taxon>
        <taxon>Pseudonocardiales</taxon>
        <taxon>Pseudonocardiaceae</taxon>
        <taxon>Actinosynnema</taxon>
    </lineage>
</organism>
<dbReference type="EMBL" id="CP023445">
    <property type="protein sequence ID" value="ATE55718.1"/>
    <property type="molecule type" value="Genomic_DNA"/>
</dbReference>
<evidence type="ECO:0000313" key="3">
    <source>
        <dbReference type="Proteomes" id="UP000218505"/>
    </source>
</evidence>
<reference evidence="2" key="1">
    <citation type="submission" date="2017-09" db="EMBL/GenBank/DDBJ databases">
        <title>Complete Genome Sequence of ansamitocin-producing Bacterium Actinosynnema pretiosum X47.</title>
        <authorList>
            <person name="Cao G."/>
            <person name="Zong G."/>
            <person name="Zhong C."/>
            <person name="Fu J."/>
        </authorList>
    </citation>
    <scope>NUCLEOTIDE SEQUENCE [LARGE SCALE GENOMIC DNA]</scope>
    <source>
        <strain evidence="2">X47</strain>
    </source>
</reference>
<proteinExistence type="predicted"/>
<dbReference type="RefSeq" id="WP_096495549.1">
    <property type="nucleotide sequence ID" value="NZ_CP023445.1"/>
</dbReference>